<evidence type="ECO:0000256" key="1">
    <source>
        <dbReference type="SAM" id="MobiDB-lite"/>
    </source>
</evidence>
<gene>
    <name evidence="2" type="ORF">GRAN_1259</name>
</gene>
<proteinExistence type="predicted"/>
<organism evidence="2 3">
    <name type="scientific">Granulicella sibirica</name>
    <dbReference type="NCBI Taxonomy" id="2479048"/>
    <lineage>
        <taxon>Bacteria</taxon>
        <taxon>Pseudomonadati</taxon>
        <taxon>Acidobacteriota</taxon>
        <taxon>Terriglobia</taxon>
        <taxon>Terriglobales</taxon>
        <taxon>Acidobacteriaceae</taxon>
        <taxon>Granulicella</taxon>
    </lineage>
</organism>
<feature type="compositionally biased region" description="Basic and acidic residues" evidence="1">
    <location>
        <begin position="1"/>
        <end position="13"/>
    </location>
</feature>
<reference evidence="2 3" key="1">
    <citation type="submission" date="2018-11" db="EMBL/GenBank/DDBJ databases">
        <authorList>
            <person name="Mardanov A.V."/>
            <person name="Ravin N.V."/>
            <person name="Dedysh S.N."/>
        </authorList>
    </citation>
    <scope>NUCLEOTIDE SEQUENCE [LARGE SCALE GENOMIC DNA]</scope>
    <source>
        <strain evidence="2 3">AF10</strain>
    </source>
</reference>
<dbReference type="AlphaFoldDB" id="A0A4Q0T7E9"/>
<comment type="caution">
    <text evidence="2">The sequence shown here is derived from an EMBL/GenBank/DDBJ whole genome shotgun (WGS) entry which is preliminary data.</text>
</comment>
<dbReference type="Proteomes" id="UP000289437">
    <property type="component" value="Unassembled WGS sequence"/>
</dbReference>
<protein>
    <submittedName>
        <fullName evidence="2">Uncharacterized protein</fullName>
    </submittedName>
</protein>
<dbReference type="EMBL" id="RDSM01000001">
    <property type="protein sequence ID" value="RXH57949.1"/>
    <property type="molecule type" value="Genomic_DNA"/>
</dbReference>
<feature type="compositionally biased region" description="Acidic residues" evidence="1">
    <location>
        <begin position="36"/>
        <end position="46"/>
    </location>
</feature>
<evidence type="ECO:0000313" key="2">
    <source>
        <dbReference type="EMBL" id="RXH57949.1"/>
    </source>
</evidence>
<sequence length="46" mass="5274">MVTSEKEMVKKLTDTPAPGERNTSLQATYEDSVPPDPEDDWEYEQD</sequence>
<accession>A0A4Q0T7E9</accession>
<evidence type="ECO:0000313" key="3">
    <source>
        <dbReference type="Proteomes" id="UP000289437"/>
    </source>
</evidence>
<feature type="region of interest" description="Disordered" evidence="1">
    <location>
        <begin position="1"/>
        <end position="46"/>
    </location>
</feature>
<reference evidence="3" key="2">
    <citation type="submission" date="2019-02" db="EMBL/GenBank/DDBJ databases">
        <title>Granulicella sibirica sp. nov., a psychrotolerant acidobacterium isolated from an organic soil layer in forested tundra, West Siberia.</title>
        <authorList>
            <person name="Oshkin I.Y."/>
            <person name="Kulichevskaya I.S."/>
            <person name="Rijpstra W.I.C."/>
            <person name="Sinninghe Damste J.S."/>
            <person name="Rakitin A.L."/>
            <person name="Ravin N.V."/>
            <person name="Dedysh S.N."/>
        </authorList>
    </citation>
    <scope>NUCLEOTIDE SEQUENCE [LARGE SCALE GENOMIC DNA]</scope>
    <source>
        <strain evidence="3">AF10</strain>
    </source>
</reference>
<keyword evidence="3" id="KW-1185">Reference proteome</keyword>
<name>A0A4Q0T7E9_9BACT</name>